<evidence type="ECO:0000256" key="1">
    <source>
        <dbReference type="PIRSR" id="PIRSR634015-1"/>
    </source>
</evidence>
<feature type="binding site" evidence="2">
    <location>
        <position position="336"/>
    </location>
    <ligand>
        <name>Zn(2+)</name>
        <dbReference type="ChEBI" id="CHEBI:29105"/>
        <note>catalytic</note>
    </ligand>
</feature>
<accession>A0A427BPE1</accession>
<dbReference type="GO" id="GO:0008237">
    <property type="term" value="F:metallopeptidase activity"/>
    <property type="evidence" value="ECO:0007669"/>
    <property type="project" value="InterPro"/>
</dbReference>
<evidence type="ECO:0000259" key="4">
    <source>
        <dbReference type="Pfam" id="PF01433"/>
    </source>
</evidence>
<feature type="active site" description="Proton acceptor" evidence="1">
    <location>
        <position position="337"/>
    </location>
</feature>
<keyword evidence="2" id="KW-0862">Zinc</keyword>
<dbReference type="PANTHER" id="PTHR45726:SF3">
    <property type="entry name" value="LEUKOTRIENE A-4 HYDROLASE"/>
    <property type="match status" value="1"/>
</dbReference>
<comment type="cofactor">
    <cofactor evidence="2">
        <name>Zn(2+)</name>
        <dbReference type="ChEBI" id="CHEBI:29105"/>
    </cofactor>
    <text evidence="2">Binds 1 zinc ion per subunit.</text>
</comment>
<dbReference type="CDD" id="cd09603">
    <property type="entry name" value="M1_APN_like"/>
    <property type="match status" value="1"/>
</dbReference>
<feature type="signal peptide" evidence="3">
    <location>
        <begin position="1"/>
        <end position="17"/>
    </location>
</feature>
<feature type="domain" description="Aminopeptidase N-like N-terminal" evidence="5">
    <location>
        <begin position="47"/>
        <end position="222"/>
    </location>
</feature>
<reference evidence="6 7" key="1">
    <citation type="submission" date="2018-10" db="EMBL/GenBank/DDBJ databases">
        <title>Transmission dynamics of multidrug resistant bacteria on intensive care unit surfaces.</title>
        <authorList>
            <person name="D'Souza A.W."/>
            <person name="Potter R.F."/>
            <person name="Wallace M."/>
            <person name="Shupe A."/>
            <person name="Patel S."/>
            <person name="Sun S."/>
            <person name="Gul D."/>
            <person name="Kwon J.H."/>
            <person name="Andleeb S."/>
            <person name="Burnham C.-A.D."/>
            <person name="Dantas G."/>
        </authorList>
    </citation>
    <scope>NUCLEOTIDE SEQUENCE [LARGE SCALE GENOMIC DNA]</scope>
    <source>
        <strain evidence="6 7">WF_348</strain>
    </source>
</reference>
<feature type="domain" description="Peptidase M1 membrane alanine aminopeptidase" evidence="4">
    <location>
        <begin position="333"/>
        <end position="471"/>
    </location>
</feature>
<comment type="caution">
    <text evidence="6">The sequence shown here is derived from an EMBL/GenBank/DDBJ whole genome shotgun (WGS) entry which is preliminary data.</text>
</comment>
<dbReference type="InterPro" id="IPR042097">
    <property type="entry name" value="Aminopeptidase_N-like_N_sf"/>
</dbReference>
<dbReference type="SUPFAM" id="SSF63737">
    <property type="entry name" value="Leukotriene A4 hydrolase N-terminal domain"/>
    <property type="match status" value="1"/>
</dbReference>
<feature type="chain" id="PRO_5019413383" evidence="3">
    <location>
        <begin position="18"/>
        <end position="547"/>
    </location>
</feature>
<organism evidence="6 7">
    <name type="scientific">Empedobacter falsenii</name>
    <dbReference type="NCBI Taxonomy" id="343874"/>
    <lineage>
        <taxon>Bacteria</taxon>
        <taxon>Pseudomonadati</taxon>
        <taxon>Bacteroidota</taxon>
        <taxon>Flavobacteriia</taxon>
        <taxon>Flavobacteriales</taxon>
        <taxon>Weeksellaceae</taxon>
        <taxon>Empedobacter</taxon>
    </lineage>
</organism>
<keyword evidence="3" id="KW-0732">Signal</keyword>
<dbReference type="GO" id="GO:0008270">
    <property type="term" value="F:zinc ion binding"/>
    <property type="evidence" value="ECO:0007669"/>
    <property type="project" value="InterPro"/>
</dbReference>
<dbReference type="InterPro" id="IPR027268">
    <property type="entry name" value="Peptidase_M4/M1_CTD_sf"/>
</dbReference>
<sequence>MKKLVLLLGLISITTNAQVLNNKQEFTRQDSLRGTNNEFRNWWDVKKYKVSVEPDYQSKSIKGKTTITFDKIAPQQSDLLQIDLQDPMMVSAVKLNGKKISDFKRDGNVYFINVGKNIKNTSNQLELEYNGNPRVAVRAPWDGGWIFAKDEKGRDWMSVAVQGLGASAWFPNKDYLGDEPDNGMELEIITPKDLVGVGNGRLVSKKEKNGKTTSTWKVVNPINNYNIIPYIGHYVNFKDTFEGEKGKLDLDYYVLDYNIDKAKSQFEQAKLMLKSFEYWFGPYAFYEDSFKIVEAPHLGMEHQSGIAYGNKFENGYLGRDLSGSGWGLKWDFIIVHEAGHEWFGNNITEKDVADMWIHEAFTAYSETLFTETYYGKDAASEYVRGTRKAIQNDIPIIGVYGVNQEGSGDMYYKGANMIHTLRTWMNNDEKFRQMLRGLNKEFYHQTVTTEQIENYIAKFSGLNLNAFFNQYLRTVKIPTLELKQNGNKVEYRYTNVVDGFAMPLRLKDSDITINPTTNWQTINNSTITRAIDVTINPNYYIDSHIIY</sequence>
<dbReference type="Gene3D" id="1.10.390.10">
    <property type="entry name" value="Neutral Protease Domain 2"/>
    <property type="match status" value="1"/>
</dbReference>
<name>A0A427BPE1_9FLAO</name>
<feature type="active site" description="Proton donor" evidence="1">
    <location>
        <position position="411"/>
    </location>
</feature>
<feature type="binding site" evidence="2">
    <location>
        <position position="340"/>
    </location>
    <ligand>
        <name>Zn(2+)</name>
        <dbReference type="ChEBI" id="CHEBI:29105"/>
        <note>catalytic</note>
    </ligand>
</feature>
<dbReference type="Pfam" id="PF01433">
    <property type="entry name" value="Peptidase_M1"/>
    <property type="match status" value="1"/>
</dbReference>
<dbReference type="InterPro" id="IPR014782">
    <property type="entry name" value="Peptidase_M1_dom"/>
</dbReference>
<keyword evidence="2" id="KW-0479">Metal-binding</keyword>
<dbReference type="InterPro" id="IPR045357">
    <property type="entry name" value="Aminopeptidase_N-like_N"/>
</dbReference>
<evidence type="ECO:0000313" key="7">
    <source>
        <dbReference type="Proteomes" id="UP000267844"/>
    </source>
</evidence>
<dbReference type="InterPro" id="IPR034015">
    <property type="entry name" value="M1_LTA4H"/>
</dbReference>
<feature type="binding site" evidence="2">
    <location>
        <position position="359"/>
    </location>
    <ligand>
        <name>Zn(2+)</name>
        <dbReference type="ChEBI" id="CHEBI:29105"/>
        <note>catalytic</note>
    </ligand>
</feature>
<dbReference type="Pfam" id="PF17900">
    <property type="entry name" value="Peptidase_M1_N"/>
    <property type="match status" value="1"/>
</dbReference>
<dbReference type="PANTHER" id="PTHR45726">
    <property type="entry name" value="LEUKOTRIENE A-4 HYDROLASE"/>
    <property type="match status" value="1"/>
</dbReference>
<gene>
    <name evidence="6" type="ORF">EGI89_07075</name>
</gene>
<evidence type="ECO:0000256" key="3">
    <source>
        <dbReference type="SAM" id="SignalP"/>
    </source>
</evidence>
<dbReference type="EMBL" id="RHPO01000011">
    <property type="protein sequence ID" value="RRT91992.1"/>
    <property type="molecule type" value="Genomic_DNA"/>
</dbReference>
<evidence type="ECO:0000256" key="2">
    <source>
        <dbReference type="PIRSR" id="PIRSR634015-3"/>
    </source>
</evidence>
<dbReference type="SUPFAM" id="SSF55486">
    <property type="entry name" value="Metalloproteases ('zincins'), catalytic domain"/>
    <property type="match status" value="1"/>
</dbReference>
<protein>
    <submittedName>
        <fullName evidence="6">M1 family peptidase</fullName>
    </submittedName>
</protein>
<dbReference type="Proteomes" id="UP000267844">
    <property type="component" value="Unassembled WGS sequence"/>
</dbReference>
<dbReference type="RefSeq" id="WP_125349683.1">
    <property type="nucleotide sequence ID" value="NZ_RHPN01000009.1"/>
</dbReference>
<proteinExistence type="predicted"/>
<dbReference type="AlphaFoldDB" id="A0A427BPE1"/>
<evidence type="ECO:0000313" key="6">
    <source>
        <dbReference type="EMBL" id="RRT91992.1"/>
    </source>
</evidence>
<dbReference type="Gene3D" id="2.60.40.1730">
    <property type="entry name" value="tricorn interacting facor f3 domain"/>
    <property type="match status" value="1"/>
</dbReference>
<evidence type="ECO:0000259" key="5">
    <source>
        <dbReference type="Pfam" id="PF17900"/>
    </source>
</evidence>